<keyword evidence="1" id="KW-1133">Transmembrane helix</keyword>
<evidence type="ECO:0000313" key="2">
    <source>
        <dbReference type="EMBL" id="PSL05644.1"/>
    </source>
</evidence>
<protein>
    <submittedName>
        <fullName evidence="2">Uncharacterized protein</fullName>
    </submittedName>
</protein>
<proteinExistence type="predicted"/>
<sequence>MSRAVNIVLSANPTTWWLGLASGMGMVFSMYFFYTTITG</sequence>
<keyword evidence="3" id="KW-1185">Reference proteome</keyword>
<gene>
    <name evidence="2" type="ORF">CLV48_103158</name>
</gene>
<reference evidence="2 3" key="1">
    <citation type="submission" date="2018-03" db="EMBL/GenBank/DDBJ databases">
        <title>Genomic Encyclopedia of Archaeal and Bacterial Type Strains, Phase II (KMG-II): from individual species to whole genera.</title>
        <authorList>
            <person name="Goeker M."/>
        </authorList>
    </citation>
    <scope>NUCLEOTIDE SEQUENCE [LARGE SCALE GENOMIC DNA]</scope>
    <source>
        <strain evidence="2 3">DSM 28057</strain>
    </source>
</reference>
<evidence type="ECO:0000313" key="3">
    <source>
        <dbReference type="Proteomes" id="UP000240708"/>
    </source>
</evidence>
<dbReference type="EMBL" id="PYGF01000003">
    <property type="protein sequence ID" value="PSL05644.1"/>
    <property type="molecule type" value="Genomic_DNA"/>
</dbReference>
<organism evidence="2 3">
    <name type="scientific">Cecembia rubra</name>
    <dbReference type="NCBI Taxonomy" id="1485585"/>
    <lineage>
        <taxon>Bacteria</taxon>
        <taxon>Pseudomonadati</taxon>
        <taxon>Bacteroidota</taxon>
        <taxon>Cytophagia</taxon>
        <taxon>Cytophagales</taxon>
        <taxon>Cyclobacteriaceae</taxon>
        <taxon>Cecembia</taxon>
    </lineage>
</organism>
<keyword evidence="1" id="KW-0472">Membrane</keyword>
<name>A0A2P8E834_9BACT</name>
<accession>A0A2P8E834</accession>
<comment type="caution">
    <text evidence="2">The sequence shown here is derived from an EMBL/GenBank/DDBJ whole genome shotgun (WGS) entry which is preliminary data.</text>
</comment>
<keyword evidence="1" id="KW-0812">Transmembrane</keyword>
<evidence type="ECO:0000256" key="1">
    <source>
        <dbReference type="SAM" id="Phobius"/>
    </source>
</evidence>
<dbReference type="Proteomes" id="UP000240708">
    <property type="component" value="Unassembled WGS sequence"/>
</dbReference>
<dbReference type="AlphaFoldDB" id="A0A2P8E834"/>
<feature type="transmembrane region" description="Helical" evidence="1">
    <location>
        <begin position="15"/>
        <end position="34"/>
    </location>
</feature>